<reference evidence="3 4" key="1">
    <citation type="journal article" date="2007" name="Int. J. Syst. Evol. Microbiol.">
        <title>Oceanobacillus profundus sp. nov., isolated from a deep-sea sediment core.</title>
        <authorList>
            <person name="Kim Y.G."/>
            <person name="Choi D.H."/>
            <person name="Hyun S."/>
            <person name="Cho B.C."/>
        </authorList>
    </citation>
    <scope>NUCLEOTIDE SEQUENCE [LARGE SCALE GENOMIC DNA]</scope>
    <source>
        <strain evidence="3 4">DSM 18246</strain>
    </source>
</reference>
<dbReference type="SUPFAM" id="SSF53067">
    <property type="entry name" value="Actin-like ATPase domain"/>
    <property type="match status" value="2"/>
</dbReference>
<organism evidence="3 4">
    <name type="scientific">Oceanobacillus profundus</name>
    <dbReference type="NCBI Taxonomy" id="372463"/>
    <lineage>
        <taxon>Bacteria</taxon>
        <taxon>Bacillati</taxon>
        <taxon>Bacillota</taxon>
        <taxon>Bacilli</taxon>
        <taxon>Bacillales</taxon>
        <taxon>Bacillaceae</taxon>
        <taxon>Oceanobacillus</taxon>
    </lineage>
</organism>
<dbReference type="InterPro" id="IPR043129">
    <property type="entry name" value="ATPase_NBD"/>
</dbReference>
<keyword evidence="4" id="KW-1185">Reference proteome</keyword>
<name>A0A417YGR0_9BACI</name>
<proteinExistence type="predicted"/>
<accession>A0A417YGR0</accession>
<feature type="domain" description="Actin homologue MreB-like C-terminal" evidence="2">
    <location>
        <begin position="201"/>
        <end position="326"/>
    </location>
</feature>
<dbReference type="Proteomes" id="UP000285456">
    <property type="component" value="Unassembled WGS sequence"/>
</dbReference>
<evidence type="ECO:0000259" key="1">
    <source>
        <dbReference type="Pfam" id="PF17989"/>
    </source>
</evidence>
<dbReference type="AlphaFoldDB" id="A0A417YGR0"/>
<protein>
    <submittedName>
        <fullName evidence="3">ParM/StbA family protein</fullName>
    </submittedName>
</protein>
<dbReference type="Pfam" id="PF17989">
    <property type="entry name" value="ALP_N"/>
    <property type="match status" value="1"/>
</dbReference>
<dbReference type="RefSeq" id="WP_118889527.1">
    <property type="nucleotide sequence ID" value="NZ_PHUT01000007.1"/>
</dbReference>
<dbReference type="EMBL" id="QWEH01000007">
    <property type="protein sequence ID" value="RHW31969.1"/>
    <property type="molecule type" value="Genomic_DNA"/>
</dbReference>
<dbReference type="Gene3D" id="3.30.420.40">
    <property type="match status" value="2"/>
</dbReference>
<comment type="caution">
    <text evidence="3">The sequence shown here is derived from an EMBL/GenBank/DDBJ whole genome shotgun (WGS) entry which is preliminary data.</text>
</comment>
<sequence>MANEKKQMHLVAVDVGFGGLKYMSNSKPEPQVIPSGVVTGVPASRPLLSSSDININELVVQTEEGTYFVGENALGMPVEENVSVRTEKRNRAHDVKSRVLFHTGIGLSLPDIDGKYEVTIVTGLPNSDYDKSIHDDLRAFLEKDFTVEFYLDRENSIKKEVKVAKVIILRQPEGTVTYNQFRFDPESFIVPSNSRADYLGVIDFGHVSTDYALFRNGVVIEDPTKNKSTIGVTEVYKRLRQAVELKFSDMGYMFHPSDQDLDYAIQTNHIRYRNQDFDISDEIEMVVRDRARPITDSITTAWGNEANRLQLIIATGGGAHVYAQEVRRNFESENIQGFIIMENSRFTNLLGFYMYGALELSDTYGTEKVMELYVNPVKELHEHVA</sequence>
<dbReference type="InterPro" id="IPR049067">
    <property type="entry name" value="MreB-like_C"/>
</dbReference>
<dbReference type="Pfam" id="PF21522">
    <property type="entry name" value="MreB-like_C"/>
    <property type="match status" value="1"/>
</dbReference>
<feature type="domain" description="Actin-like protein N-terminal" evidence="1">
    <location>
        <begin position="12"/>
        <end position="174"/>
    </location>
</feature>
<gene>
    <name evidence="3" type="ORF">D1B32_12085</name>
</gene>
<evidence type="ECO:0000313" key="4">
    <source>
        <dbReference type="Proteomes" id="UP000285456"/>
    </source>
</evidence>
<evidence type="ECO:0000259" key="2">
    <source>
        <dbReference type="Pfam" id="PF21522"/>
    </source>
</evidence>
<evidence type="ECO:0000313" key="3">
    <source>
        <dbReference type="EMBL" id="RHW31969.1"/>
    </source>
</evidence>
<dbReference type="OrthoDB" id="5412507at2"/>
<dbReference type="InterPro" id="IPR040607">
    <property type="entry name" value="ALP_N"/>
</dbReference>